<protein>
    <recommendedName>
        <fullName evidence="2">ribonuclease T1</fullName>
        <ecNumber evidence="2">4.6.1.24</ecNumber>
    </recommendedName>
</protein>
<dbReference type="InterPro" id="IPR016191">
    <property type="entry name" value="Ribonuclease/ribotoxin"/>
</dbReference>
<dbReference type="GO" id="GO:0046589">
    <property type="term" value="F:ribonuclease T1 activity"/>
    <property type="evidence" value="ECO:0007669"/>
    <property type="project" value="UniProtKB-EC"/>
</dbReference>
<dbReference type="OrthoDB" id="3662271at2759"/>
<reference evidence="10" key="2">
    <citation type="journal article" date="2023" name="IMA Fungus">
        <title>Comparative genomic study of the Penicillium genus elucidates a diverse pangenome and 15 lateral gene transfer events.</title>
        <authorList>
            <person name="Petersen C."/>
            <person name="Sorensen T."/>
            <person name="Nielsen M.R."/>
            <person name="Sondergaard T.E."/>
            <person name="Sorensen J.L."/>
            <person name="Fitzpatrick D.A."/>
            <person name="Frisvad J.C."/>
            <person name="Nielsen K.L."/>
        </authorList>
    </citation>
    <scope>NUCLEOTIDE SEQUENCE</scope>
    <source>
        <strain evidence="10">IBT 16849</strain>
    </source>
</reference>
<organism evidence="10 11">
    <name type="scientific">Penicillium cf. griseofulvum</name>
    <dbReference type="NCBI Taxonomy" id="2972120"/>
    <lineage>
        <taxon>Eukaryota</taxon>
        <taxon>Fungi</taxon>
        <taxon>Dikarya</taxon>
        <taxon>Ascomycota</taxon>
        <taxon>Pezizomycotina</taxon>
        <taxon>Eurotiomycetes</taxon>
        <taxon>Eurotiomycetidae</taxon>
        <taxon>Eurotiales</taxon>
        <taxon>Aspergillaceae</taxon>
        <taxon>Penicillium</taxon>
    </lineage>
</organism>
<comment type="caution">
    <text evidence="10">The sequence shown here is derived from an EMBL/GenBank/DDBJ whole genome shotgun (WGS) entry which is preliminary data.</text>
</comment>
<keyword evidence="3" id="KW-0540">Nuclease</keyword>
<comment type="catalytic activity">
    <reaction evidence="8">
        <text>[RNA] containing guanosine + H2O = an [RNA fragment]-3'-guanosine-3'-phosphate + a 5'-hydroxy-ribonucleotide-3'-[RNA fragment].</text>
        <dbReference type="EC" id="4.6.1.24"/>
    </reaction>
</comment>
<dbReference type="EMBL" id="JAPQKP010000002">
    <property type="protein sequence ID" value="KAJ5207365.1"/>
    <property type="molecule type" value="Genomic_DNA"/>
</dbReference>
<dbReference type="GO" id="GO:0003723">
    <property type="term" value="F:RNA binding"/>
    <property type="evidence" value="ECO:0007669"/>
    <property type="project" value="InterPro"/>
</dbReference>
<keyword evidence="4" id="KW-0255">Endonuclease</keyword>
<evidence type="ECO:0000256" key="6">
    <source>
        <dbReference type="ARBA" id="ARBA00023157"/>
    </source>
</evidence>
<gene>
    <name evidence="10" type="ORF">N7472_003813</name>
</gene>
<evidence type="ECO:0000313" key="10">
    <source>
        <dbReference type="EMBL" id="KAJ5207365.1"/>
    </source>
</evidence>
<keyword evidence="9" id="KW-0732">Signal</keyword>
<evidence type="ECO:0000256" key="3">
    <source>
        <dbReference type="ARBA" id="ARBA00022722"/>
    </source>
</evidence>
<dbReference type="SUPFAM" id="SSF53933">
    <property type="entry name" value="Microbial ribonucleases"/>
    <property type="match status" value="1"/>
</dbReference>
<evidence type="ECO:0000256" key="2">
    <source>
        <dbReference type="ARBA" id="ARBA00012549"/>
    </source>
</evidence>
<evidence type="ECO:0000256" key="7">
    <source>
        <dbReference type="ARBA" id="ARBA00023239"/>
    </source>
</evidence>
<dbReference type="Pfam" id="PF00545">
    <property type="entry name" value="Ribonuclease"/>
    <property type="match status" value="1"/>
</dbReference>
<dbReference type="InterPro" id="IPR000026">
    <property type="entry name" value="N1-like"/>
</dbReference>
<dbReference type="Gene3D" id="3.10.450.30">
    <property type="entry name" value="Microbial ribonucleases"/>
    <property type="match status" value="1"/>
</dbReference>
<accession>A0A9W9T3K1</accession>
<proteinExistence type="inferred from homology"/>
<feature type="signal peptide" evidence="9">
    <location>
        <begin position="1"/>
        <end position="19"/>
    </location>
</feature>
<sequence length="143" mass="15422">MRLSAFFALPLLLAGVTGAIPTPQVSKRAISGSPQGSSCGNTDFNDFQIEDAAQRGVNNRNGPNPGGYPKEFGNTEGFEFGNCDGQMYEFPILKSGNVYGGGRPFEFRVIYQLADDGDGKYCGLVYHPPNDDRGFEHCKDVSG</sequence>
<keyword evidence="5" id="KW-0378">Hydrolase</keyword>
<dbReference type="EC" id="4.6.1.24" evidence="2"/>
<evidence type="ECO:0000313" key="11">
    <source>
        <dbReference type="Proteomes" id="UP001150879"/>
    </source>
</evidence>
<feature type="chain" id="PRO_5040812343" description="ribonuclease T1" evidence="9">
    <location>
        <begin position="20"/>
        <end position="143"/>
    </location>
</feature>
<keyword evidence="6" id="KW-1015">Disulfide bond</keyword>
<dbReference type="Proteomes" id="UP001150879">
    <property type="component" value="Unassembled WGS sequence"/>
</dbReference>
<name>A0A9W9T3K1_9EURO</name>
<dbReference type="AlphaFoldDB" id="A0A9W9T3K1"/>
<evidence type="ECO:0000256" key="8">
    <source>
        <dbReference type="ARBA" id="ARBA00034015"/>
    </source>
</evidence>
<dbReference type="PANTHER" id="PTHR42104">
    <property type="entry name" value="EXTRACELLULAR GUANYL-SPECIFIC RIBONUCLEASE RNTA (AFU_ORTHOLOGUE AFUA_4G03230)"/>
    <property type="match status" value="1"/>
</dbReference>
<keyword evidence="11" id="KW-1185">Reference proteome</keyword>
<evidence type="ECO:0000256" key="5">
    <source>
        <dbReference type="ARBA" id="ARBA00022801"/>
    </source>
</evidence>
<keyword evidence="7" id="KW-0456">Lyase</keyword>
<dbReference type="GO" id="GO:0016787">
    <property type="term" value="F:hydrolase activity"/>
    <property type="evidence" value="ECO:0007669"/>
    <property type="project" value="UniProtKB-KW"/>
</dbReference>
<evidence type="ECO:0000256" key="4">
    <source>
        <dbReference type="ARBA" id="ARBA00022759"/>
    </source>
</evidence>
<evidence type="ECO:0000256" key="1">
    <source>
        <dbReference type="ARBA" id="ARBA00009006"/>
    </source>
</evidence>
<evidence type="ECO:0000256" key="9">
    <source>
        <dbReference type="SAM" id="SignalP"/>
    </source>
</evidence>
<comment type="similarity">
    <text evidence="1">Belongs to the ribonuclease N1/T1 family.</text>
</comment>
<dbReference type="PANTHER" id="PTHR42104:SF1">
    <property type="entry name" value="EXTRACELLULAR GUANYL-SPECIFIC RIBONUCLEASE RNTA (AFU_ORTHOLOGUE AFUA_4G03230)"/>
    <property type="match status" value="1"/>
</dbReference>
<reference evidence="10" key="1">
    <citation type="submission" date="2022-11" db="EMBL/GenBank/DDBJ databases">
        <authorList>
            <person name="Petersen C."/>
        </authorList>
    </citation>
    <scope>NUCLEOTIDE SEQUENCE</scope>
    <source>
        <strain evidence="10">IBT 16849</strain>
    </source>
</reference>